<proteinExistence type="predicted"/>
<dbReference type="HOGENOM" id="CLU_1020360_0_0_1"/>
<dbReference type="AlphaFoldDB" id="N6T0D3"/>
<gene>
    <name evidence="1" type="ORF">YQE_12369</name>
</gene>
<name>N6T0D3_DENPD</name>
<dbReference type="OMA" id="IAKWAYG"/>
<organism evidence="1">
    <name type="scientific">Dendroctonus ponderosae</name>
    <name type="common">Mountain pine beetle</name>
    <dbReference type="NCBI Taxonomy" id="77166"/>
    <lineage>
        <taxon>Eukaryota</taxon>
        <taxon>Metazoa</taxon>
        <taxon>Ecdysozoa</taxon>
        <taxon>Arthropoda</taxon>
        <taxon>Hexapoda</taxon>
        <taxon>Insecta</taxon>
        <taxon>Pterygota</taxon>
        <taxon>Neoptera</taxon>
        <taxon>Endopterygota</taxon>
        <taxon>Coleoptera</taxon>
        <taxon>Polyphaga</taxon>
        <taxon>Cucujiformia</taxon>
        <taxon>Curculionidae</taxon>
        <taxon>Scolytinae</taxon>
        <taxon>Dendroctonus</taxon>
    </lineage>
</organism>
<dbReference type="InterPro" id="IPR039934">
    <property type="entry name" value="C2CD2/C2CD2L"/>
</dbReference>
<reference evidence="1" key="1">
    <citation type="journal article" date="2013" name="Genome Biol.">
        <title>Draft genome of the mountain pine beetle, Dendroctonus ponderosae Hopkins, a major forest pest.</title>
        <authorList>
            <person name="Keeling C.I."/>
            <person name="Yuen M.M."/>
            <person name="Liao N.Y."/>
            <person name="Docking T.R."/>
            <person name="Chan S.K."/>
            <person name="Taylor G.A."/>
            <person name="Palmquist D.L."/>
            <person name="Jackman S.D."/>
            <person name="Nguyen A."/>
            <person name="Li M."/>
            <person name="Henderson H."/>
            <person name="Janes J.K."/>
            <person name="Zhao Y."/>
            <person name="Pandoh P."/>
            <person name="Moore R."/>
            <person name="Sperling F.A."/>
            <person name="Huber D.P."/>
            <person name="Birol I."/>
            <person name="Jones S.J."/>
            <person name="Bohlmann J."/>
        </authorList>
    </citation>
    <scope>NUCLEOTIDE SEQUENCE</scope>
</reference>
<dbReference type="EMBL" id="KB741280">
    <property type="protein sequence ID" value="ENN70968.1"/>
    <property type="molecule type" value="Genomic_DNA"/>
</dbReference>
<dbReference type="OrthoDB" id="9976063at2759"/>
<evidence type="ECO:0000313" key="1">
    <source>
        <dbReference type="EMBL" id="ENN70968.1"/>
    </source>
</evidence>
<feature type="non-terminal residue" evidence="1">
    <location>
        <position position="1"/>
    </location>
</feature>
<sequence length="273" mass="30515">MLHSDSLMQLGKPTWSAHSDNRNLNLAEFHISPFEKHGWIMDLAEAVDDLICVLDGSVDTTMDTLAMFLFGWILAALFILWLGKAIYERFFAGKAKSKAAGALSKTESSPDVLDGAKKQPVIAPKATGAFVPPTPPVRRRLTRQSPAPETRKPRYVPAPQATGPDNIVVLWVNDVFQWLYNDFVIVNELLQVWIQALNNYTKKSVSEVRTRFSSSNMVLLLLDGTLLTHFLNSPTNPRFSPIYDQFPPMGPTGLSQDDMFESIVQLKKPRKAS</sequence>
<dbReference type="PANTHER" id="PTHR21119">
    <property type="entry name" value="C2 DOMAIN-CONTAINING PROTEIN"/>
    <property type="match status" value="1"/>
</dbReference>
<dbReference type="PANTHER" id="PTHR21119:SF5">
    <property type="entry name" value="C2 DOMAIN-CONTAINING PROTEIN"/>
    <property type="match status" value="1"/>
</dbReference>
<protein>
    <submittedName>
        <fullName evidence="1">Uncharacterized protein</fullName>
    </submittedName>
</protein>
<accession>N6T0D3</accession>